<dbReference type="InterPro" id="IPR052930">
    <property type="entry name" value="TA_antitoxin_MntA"/>
</dbReference>
<dbReference type="AlphaFoldDB" id="A0A4S8PCK6"/>
<dbReference type="PANTHER" id="PTHR43852:SF2">
    <property type="entry name" value="PROTEIN ADENYLYLTRANSFERASE MNTA"/>
    <property type="match status" value="1"/>
</dbReference>
<accession>A0A4S8PCK6</accession>
<dbReference type="SUPFAM" id="SSF81301">
    <property type="entry name" value="Nucleotidyltransferase"/>
    <property type="match status" value="1"/>
</dbReference>
<proteinExistence type="predicted"/>
<dbReference type="CDD" id="cd05403">
    <property type="entry name" value="NT_KNTase_like"/>
    <property type="match status" value="1"/>
</dbReference>
<dbReference type="InterPro" id="IPR043519">
    <property type="entry name" value="NT_sf"/>
</dbReference>
<reference evidence="2 3" key="1">
    <citation type="journal article" date="2018" name="Int. J. Syst. Evol. Microbiol.">
        <title>Glycomyces paridis sp. nov., isolated from the medicinal plant Paris polyphylla.</title>
        <authorList>
            <person name="Fang X.M."/>
            <person name="Bai J.L."/>
            <person name="Su J."/>
            <person name="Zhao L.L."/>
            <person name="Liu H.Y."/>
            <person name="Ma B.P."/>
            <person name="Zhang Y.Q."/>
            <person name="Yu L.Y."/>
        </authorList>
    </citation>
    <scope>NUCLEOTIDE SEQUENCE [LARGE SCALE GENOMIC DNA]</scope>
    <source>
        <strain evidence="2 3">CPCC 204357</strain>
    </source>
</reference>
<sequence>MTTPVEALDRLRRAAASGELDALCDRFDLDLVVVFGSVARGAPSPRDLDLAVSTRRGRKLALLDLYEAFTELTGPCDIDVMVLDRADPVARKEALLGTIPLYEHTPGRFFEVRMAALKQYAETAPMRALSLKLMAR</sequence>
<name>A0A4S8PCK6_9ACTN</name>
<evidence type="ECO:0000313" key="3">
    <source>
        <dbReference type="Proteomes" id="UP000305792"/>
    </source>
</evidence>
<gene>
    <name evidence="2" type="ORF">E9998_13830</name>
</gene>
<dbReference type="EMBL" id="STGX01000009">
    <property type="protein sequence ID" value="THV28053.1"/>
    <property type="molecule type" value="Genomic_DNA"/>
</dbReference>
<dbReference type="GO" id="GO:0016740">
    <property type="term" value="F:transferase activity"/>
    <property type="evidence" value="ECO:0007669"/>
    <property type="project" value="UniProtKB-KW"/>
</dbReference>
<keyword evidence="2" id="KW-0808">Transferase</keyword>
<organism evidence="2 3">
    <name type="scientific">Glycomyces paridis</name>
    <dbReference type="NCBI Taxonomy" id="2126555"/>
    <lineage>
        <taxon>Bacteria</taxon>
        <taxon>Bacillati</taxon>
        <taxon>Actinomycetota</taxon>
        <taxon>Actinomycetes</taxon>
        <taxon>Glycomycetales</taxon>
        <taxon>Glycomycetaceae</taxon>
        <taxon>Glycomyces</taxon>
    </lineage>
</organism>
<dbReference type="OrthoDB" id="3697414at2"/>
<feature type="domain" description="Polymerase beta nucleotidyltransferase" evidence="1">
    <location>
        <begin position="27"/>
        <end position="103"/>
    </location>
</feature>
<dbReference type="InterPro" id="IPR041633">
    <property type="entry name" value="Polbeta"/>
</dbReference>
<dbReference type="RefSeq" id="WP_136530285.1">
    <property type="nucleotide sequence ID" value="NZ_STGX01000009.1"/>
</dbReference>
<dbReference type="PANTHER" id="PTHR43852">
    <property type="entry name" value="NUCLEOTIDYLTRANSFERASE"/>
    <property type="match status" value="1"/>
</dbReference>
<keyword evidence="3" id="KW-1185">Reference proteome</keyword>
<dbReference type="Gene3D" id="3.30.460.10">
    <property type="entry name" value="Beta Polymerase, domain 2"/>
    <property type="match status" value="1"/>
</dbReference>
<dbReference type="Pfam" id="PF18765">
    <property type="entry name" value="Polbeta"/>
    <property type="match status" value="1"/>
</dbReference>
<protein>
    <submittedName>
        <fullName evidence="2">Nucleotidyltransferase domain-containing protein</fullName>
    </submittedName>
</protein>
<evidence type="ECO:0000259" key="1">
    <source>
        <dbReference type="Pfam" id="PF18765"/>
    </source>
</evidence>
<comment type="caution">
    <text evidence="2">The sequence shown here is derived from an EMBL/GenBank/DDBJ whole genome shotgun (WGS) entry which is preliminary data.</text>
</comment>
<dbReference type="Proteomes" id="UP000305792">
    <property type="component" value="Unassembled WGS sequence"/>
</dbReference>
<evidence type="ECO:0000313" key="2">
    <source>
        <dbReference type="EMBL" id="THV28053.1"/>
    </source>
</evidence>